<feature type="region of interest" description="Disordered" evidence="1">
    <location>
        <begin position="41"/>
        <end position="77"/>
    </location>
</feature>
<comment type="caution">
    <text evidence="3">The sequence shown here is derived from an EMBL/GenBank/DDBJ whole genome shotgun (WGS) entry which is preliminary data.</text>
</comment>
<proteinExistence type="predicted"/>
<feature type="region of interest" description="Disordered" evidence="1">
    <location>
        <begin position="249"/>
        <end position="293"/>
    </location>
</feature>
<keyword evidence="4" id="KW-1185">Reference proteome</keyword>
<dbReference type="Proteomes" id="UP000724874">
    <property type="component" value="Unassembled WGS sequence"/>
</dbReference>
<reference evidence="3" key="1">
    <citation type="submission" date="2020-11" db="EMBL/GenBank/DDBJ databases">
        <authorList>
            <consortium name="DOE Joint Genome Institute"/>
            <person name="Ahrendt S."/>
            <person name="Riley R."/>
            <person name="Andreopoulos W."/>
            <person name="LaButti K."/>
            <person name="Pangilinan J."/>
            <person name="Ruiz-duenas F.J."/>
            <person name="Barrasa J.M."/>
            <person name="Sanchez-Garcia M."/>
            <person name="Camarero S."/>
            <person name="Miyauchi S."/>
            <person name="Serrano A."/>
            <person name="Linde D."/>
            <person name="Babiker R."/>
            <person name="Drula E."/>
            <person name="Ayuso-Fernandez I."/>
            <person name="Pacheco R."/>
            <person name="Padilla G."/>
            <person name="Ferreira P."/>
            <person name="Barriuso J."/>
            <person name="Kellner H."/>
            <person name="Castanera R."/>
            <person name="Alfaro M."/>
            <person name="Ramirez L."/>
            <person name="Pisabarro A.G."/>
            <person name="Kuo A."/>
            <person name="Tritt A."/>
            <person name="Lipzen A."/>
            <person name="He G."/>
            <person name="Yan M."/>
            <person name="Ng V."/>
            <person name="Cullen D."/>
            <person name="Martin F."/>
            <person name="Rosso M.-N."/>
            <person name="Henrissat B."/>
            <person name="Hibbett D."/>
            <person name="Martinez A.T."/>
            <person name="Grigoriev I.V."/>
        </authorList>
    </citation>
    <scope>NUCLEOTIDE SEQUENCE</scope>
    <source>
        <strain evidence="3">AH 44721</strain>
    </source>
</reference>
<accession>A0A9P5TRA4</accession>
<dbReference type="EMBL" id="JADNYJ010000016">
    <property type="protein sequence ID" value="KAF8906974.1"/>
    <property type="molecule type" value="Genomic_DNA"/>
</dbReference>
<keyword evidence="2" id="KW-1133">Transmembrane helix</keyword>
<feature type="transmembrane region" description="Helical" evidence="2">
    <location>
        <begin position="87"/>
        <end position="111"/>
    </location>
</feature>
<keyword evidence="2" id="KW-0472">Membrane</keyword>
<keyword evidence="2" id="KW-0812">Transmembrane</keyword>
<dbReference type="AlphaFoldDB" id="A0A9P5TRA4"/>
<evidence type="ECO:0000313" key="4">
    <source>
        <dbReference type="Proteomes" id="UP000724874"/>
    </source>
</evidence>
<evidence type="ECO:0000256" key="1">
    <source>
        <dbReference type="SAM" id="MobiDB-lite"/>
    </source>
</evidence>
<feature type="compositionally biased region" description="Low complexity" evidence="1">
    <location>
        <begin position="41"/>
        <end position="60"/>
    </location>
</feature>
<evidence type="ECO:0000256" key="2">
    <source>
        <dbReference type="SAM" id="Phobius"/>
    </source>
</evidence>
<gene>
    <name evidence="3" type="ORF">CPB84DRAFT_334652</name>
</gene>
<protein>
    <submittedName>
        <fullName evidence="3">Uncharacterized protein</fullName>
    </submittedName>
</protein>
<sequence>MSSYFINSSGRWATGTPVVDTIGSTDISCGDLVTSFGTTSLNNTSSDNDSSNLNTSSSSSPGANPTIIPEQGIASSGEKPKEKLHSLIIGGSIAASLLVLIILCSVAFYTWRRKRQPQAQTSHRITFEPKSPHATINNDFNPLVSSSFILPGLAAQTSITRQTHTPNPSLSSLPNTAPTVALSYHPMGGNSWTMNPLPTYLNNKPSLDLEEFDQSSGYANLPARSGGPSAKSLPGIAVFTRLHESKKKPISTANWPPLSVANADGDPEVFQHQDAGPVPIELPPPYPSYGSPS</sequence>
<evidence type="ECO:0000313" key="3">
    <source>
        <dbReference type="EMBL" id="KAF8906974.1"/>
    </source>
</evidence>
<name>A0A9P5TRA4_GYMJU</name>
<organism evidence="3 4">
    <name type="scientific">Gymnopilus junonius</name>
    <name type="common">Spectacular rustgill mushroom</name>
    <name type="synonym">Gymnopilus spectabilis subsp. junonius</name>
    <dbReference type="NCBI Taxonomy" id="109634"/>
    <lineage>
        <taxon>Eukaryota</taxon>
        <taxon>Fungi</taxon>
        <taxon>Dikarya</taxon>
        <taxon>Basidiomycota</taxon>
        <taxon>Agaricomycotina</taxon>
        <taxon>Agaricomycetes</taxon>
        <taxon>Agaricomycetidae</taxon>
        <taxon>Agaricales</taxon>
        <taxon>Agaricineae</taxon>
        <taxon>Hymenogastraceae</taxon>
        <taxon>Gymnopilus</taxon>
    </lineage>
</organism>